<name>A0A1I5AGH1_9MICO</name>
<dbReference type="RefSeq" id="WP_090710076.1">
    <property type="nucleotide sequence ID" value="NZ_FOVM01000003.1"/>
</dbReference>
<feature type="region of interest" description="Disordered" evidence="1">
    <location>
        <begin position="1"/>
        <end position="23"/>
    </location>
</feature>
<dbReference type="Pfam" id="PF07081">
    <property type="entry name" value="DUF1349"/>
    <property type="match status" value="1"/>
</dbReference>
<keyword evidence="3" id="KW-1185">Reference proteome</keyword>
<evidence type="ECO:0000313" key="2">
    <source>
        <dbReference type="EMBL" id="SFN61596.1"/>
    </source>
</evidence>
<accession>A0A1I5AGH1</accession>
<dbReference type="Proteomes" id="UP000198867">
    <property type="component" value="Unassembled WGS sequence"/>
</dbReference>
<dbReference type="OrthoDB" id="9808724at2"/>
<gene>
    <name evidence="2" type="ORF">SAMN05216219_1449</name>
</gene>
<protein>
    <recommendedName>
        <fullName evidence="4">DUF1349 domain-containing protein</fullName>
    </recommendedName>
</protein>
<dbReference type="InterPro" id="IPR009784">
    <property type="entry name" value="DUF1349"/>
</dbReference>
<evidence type="ECO:0000313" key="3">
    <source>
        <dbReference type="Proteomes" id="UP000198867"/>
    </source>
</evidence>
<dbReference type="AlphaFoldDB" id="A0A1I5AGH1"/>
<dbReference type="STRING" id="995034.SAMN05216219_1449"/>
<dbReference type="PANTHER" id="PTHR35332">
    <property type="entry name" value="REGULATION OF ENOLASE PROTEIN 1"/>
    <property type="match status" value="1"/>
</dbReference>
<dbReference type="SUPFAM" id="SSF49899">
    <property type="entry name" value="Concanavalin A-like lectins/glucanases"/>
    <property type="match status" value="1"/>
</dbReference>
<proteinExistence type="predicted"/>
<dbReference type="Gene3D" id="2.60.120.200">
    <property type="match status" value="1"/>
</dbReference>
<dbReference type="InterPro" id="IPR013320">
    <property type="entry name" value="ConA-like_dom_sf"/>
</dbReference>
<sequence>MSHESAATDVPALPPLRWTGEDGDAHFDPDTSRLTLVSASGVDWTNDAFGAEHQHNATALAFEAPDEFTFSARVSVVGQRSTFDAGALAIWADRDHWAKLCFEFSPQAQAMVVSVVTADGFSDDANSSVVEADAVYLRLTRIGSGWAFHESRDGATWHFVRQFRMTFPEPPLVGFLAQAPMGAACTAVFDRIAFALTVPHDLRDGT</sequence>
<evidence type="ECO:0008006" key="4">
    <source>
        <dbReference type="Google" id="ProtNLM"/>
    </source>
</evidence>
<reference evidence="3" key="1">
    <citation type="submission" date="2016-10" db="EMBL/GenBank/DDBJ databases">
        <authorList>
            <person name="Varghese N."/>
            <person name="Submissions S."/>
        </authorList>
    </citation>
    <scope>NUCLEOTIDE SEQUENCE [LARGE SCALE GENOMIC DNA]</scope>
    <source>
        <strain evidence="3">CGMCC 1.11101</strain>
    </source>
</reference>
<dbReference type="EMBL" id="FOVM01000003">
    <property type="protein sequence ID" value="SFN61596.1"/>
    <property type="molecule type" value="Genomic_DNA"/>
</dbReference>
<evidence type="ECO:0000256" key="1">
    <source>
        <dbReference type="SAM" id="MobiDB-lite"/>
    </source>
</evidence>
<dbReference type="PANTHER" id="PTHR35332:SF2">
    <property type="entry name" value="REGULATION OF ENOLASE PROTEIN 1"/>
    <property type="match status" value="1"/>
</dbReference>
<organism evidence="2 3">
    <name type="scientific">Mycetocola miduiensis</name>
    <dbReference type="NCBI Taxonomy" id="995034"/>
    <lineage>
        <taxon>Bacteria</taxon>
        <taxon>Bacillati</taxon>
        <taxon>Actinomycetota</taxon>
        <taxon>Actinomycetes</taxon>
        <taxon>Micrococcales</taxon>
        <taxon>Microbacteriaceae</taxon>
        <taxon>Mycetocola</taxon>
    </lineage>
</organism>